<dbReference type="STRING" id="240176.A8N2P5"/>
<dbReference type="OrthoDB" id="3226575at2759"/>
<dbReference type="Pfam" id="PF12937">
    <property type="entry name" value="F-box-like"/>
    <property type="match status" value="1"/>
</dbReference>
<comment type="caution">
    <text evidence="3">The sequence shown here is derived from an EMBL/GenBank/DDBJ whole genome shotgun (WGS) entry which is preliminary data.</text>
</comment>
<dbReference type="SUPFAM" id="SSF52047">
    <property type="entry name" value="RNI-like"/>
    <property type="match status" value="1"/>
</dbReference>
<dbReference type="KEGG" id="cci:CC1G_01859"/>
<dbReference type="SUPFAM" id="SSF81383">
    <property type="entry name" value="F-box domain"/>
    <property type="match status" value="1"/>
</dbReference>
<dbReference type="EMBL" id="AACS02000001">
    <property type="protein sequence ID" value="EAU92814.1"/>
    <property type="molecule type" value="Genomic_DNA"/>
</dbReference>
<reference evidence="3 4" key="1">
    <citation type="journal article" date="2010" name="Proc. Natl. Acad. Sci. U.S.A.">
        <title>Insights into evolution of multicellular fungi from the assembled chromosomes of the mushroom Coprinopsis cinerea (Coprinus cinereus).</title>
        <authorList>
            <person name="Stajich J.E."/>
            <person name="Wilke S.K."/>
            <person name="Ahren D."/>
            <person name="Au C.H."/>
            <person name="Birren B.W."/>
            <person name="Borodovsky M."/>
            <person name="Burns C."/>
            <person name="Canback B."/>
            <person name="Casselton L.A."/>
            <person name="Cheng C.K."/>
            <person name="Deng J."/>
            <person name="Dietrich F.S."/>
            <person name="Fargo D.C."/>
            <person name="Farman M.L."/>
            <person name="Gathman A.C."/>
            <person name="Goldberg J."/>
            <person name="Guigo R."/>
            <person name="Hoegger P.J."/>
            <person name="Hooker J.B."/>
            <person name="Huggins A."/>
            <person name="James T.Y."/>
            <person name="Kamada T."/>
            <person name="Kilaru S."/>
            <person name="Kodira C."/>
            <person name="Kues U."/>
            <person name="Kupfer D."/>
            <person name="Kwan H.S."/>
            <person name="Lomsadze A."/>
            <person name="Li W."/>
            <person name="Lilly W.W."/>
            <person name="Ma L.J."/>
            <person name="Mackey A.J."/>
            <person name="Manning G."/>
            <person name="Martin F."/>
            <person name="Muraguchi H."/>
            <person name="Natvig D.O."/>
            <person name="Palmerini H."/>
            <person name="Ramesh M.A."/>
            <person name="Rehmeyer C.J."/>
            <person name="Roe B.A."/>
            <person name="Shenoy N."/>
            <person name="Stanke M."/>
            <person name="Ter-Hovhannisyan V."/>
            <person name="Tunlid A."/>
            <person name="Velagapudi R."/>
            <person name="Vision T.J."/>
            <person name="Zeng Q."/>
            <person name="Zolan M.E."/>
            <person name="Pukkila P.J."/>
        </authorList>
    </citation>
    <scope>NUCLEOTIDE SEQUENCE [LARGE SCALE GENOMIC DNA]</scope>
    <source>
        <strain evidence="4">Okayama-7 / 130 / ATCC MYA-4618 / FGSC 9003</strain>
    </source>
</reference>
<dbReference type="InParanoid" id="A8N2P5"/>
<name>A8N2P5_COPC7</name>
<dbReference type="eggNOG" id="ENOG502SJ3W">
    <property type="taxonomic scope" value="Eukaryota"/>
</dbReference>
<feature type="compositionally biased region" description="Low complexity" evidence="1">
    <location>
        <begin position="16"/>
        <end position="39"/>
    </location>
</feature>
<feature type="region of interest" description="Disordered" evidence="1">
    <location>
        <begin position="1"/>
        <end position="42"/>
    </location>
</feature>
<keyword evidence="4" id="KW-1185">Reference proteome</keyword>
<proteinExistence type="predicted"/>
<dbReference type="OMA" id="IFHYVVW"/>
<dbReference type="VEuPathDB" id="FungiDB:CC1G_01859"/>
<dbReference type="InterPro" id="IPR001810">
    <property type="entry name" value="F-box_dom"/>
</dbReference>
<organism evidence="3 4">
    <name type="scientific">Coprinopsis cinerea (strain Okayama-7 / 130 / ATCC MYA-4618 / FGSC 9003)</name>
    <name type="common">Inky cap fungus</name>
    <name type="synonym">Hormographiella aspergillata</name>
    <dbReference type="NCBI Taxonomy" id="240176"/>
    <lineage>
        <taxon>Eukaryota</taxon>
        <taxon>Fungi</taxon>
        <taxon>Dikarya</taxon>
        <taxon>Basidiomycota</taxon>
        <taxon>Agaricomycotina</taxon>
        <taxon>Agaricomycetes</taxon>
        <taxon>Agaricomycetidae</taxon>
        <taxon>Agaricales</taxon>
        <taxon>Agaricineae</taxon>
        <taxon>Psathyrellaceae</taxon>
        <taxon>Coprinopsis</taxon>
    </lineage>
</organism>
<dbReference type="InterPro" id="IPR036047">
    <property type="entry name" value="F-box-like_dom_sf"/>
</dbReference>
<evidence type="ECO:0000256" key="1">
    <source>
        <dbReference type="SAM" id="MobiDB-lite"/>
    </source>
</evidence>
<dbReference type="RefSeq" id="XP_001829179.1">
    <property type="nucleotide sequence ID" value="XM_001829127.1"/>
</dbReference>
<dbReference type="GeneID" id="6005605"/>
<feature type="domain" description="F-box" evidence="2">
    <location>
        <begin position="136"/>
        <end position="186"/>
    </location>
</feature>
<feature type="compositionally biased region" description="Polar residues" evidence="1">
    <location>
        <begin position="1"/>
        <end position="15"/>
    </location>
</feature>
<evidence type="ECO:0000313" key="4">
    <source>
        <dbReference type="Proteomes" id="UP000001861"/>
    </source>
</evidence>
<protein>
    <recommendedName>
        <fullName evidence="2">F-box domain-containing protein</fullName>
    </recommendedName>
</protein>
<dbReference type="AlphaFoldDB" id="A8N2P5"/>
<accession>A8N2P5</accession>
<dbReference type="Gene3D" id="1.20.1280.50">
    <property type="match status" value="1"/>
</dbReference>
<evidence type="ECO:0000313" key="3">
    <source>
        <dbReference type="EMBL" id="EAU92814.1"/>
    </source>
</evidence>
<gene>
    <name evidence="3" type="ORF">CC1G_01859</name>
</gene>
<evidence type="ECO:0000259" key="2">
    <source>
        <dbReference type="Pfam" id="PF12937"/>
    </source>
</evidence>
<sequence>MDVDTPSGTSRSPQSAETQHPQATPTTAPETNPNPTANPKTELVEPVKLKASQIQQYIAMADKRTKMILDAWKIRVLTEEERQKCIEQTRHLVRVIRGLEAKKDEVAPLINPQLETTLFMARLEWRVTFGRVFRFHELPTEIISNIFHLVSWSASNPTLGQRARARITSVCRLWRKVALEDPTLWNVVWFKYSGCEQDLQRASVWFDRAGDSPKDVRISDGGQQQPLPVQCMERILAQVSKKWTTIRILVVLVHNWDPALMILSSLRSVAQASEPMMMRRFELHRTGSPYVQVGVGYFPDGYRQPMPVFGGLHITTLEHFSLNGIHIDWNRSHLTNLTVLDLRRIALNKGPTLQQFRAMLTSSPLLRKLILDGAGPSLAGREQDPPPIVLNNLRVLVLVDFSASYGTFLLSLFKAPYVRDLTLMNLVGEDYTPFFSAMTGEYREVRILTLYNSELRATVPSMDGPDTVDPRLINTVVRWLCLMPHITYLRIGTLRLNFFEIFLRYWNYAKGNQPPSQIPVSPRLEILEWQSMDTNVIGAWLTRRKQMGVPIKKLYIGEITASKIDQTQHEALTSALAPGGDIYLLRAGHKSPEEAAALQD</sequence>
<dbReference type="Proteomes" id="UP000001861">
    <property type="component" value="Unassembled WGS sequence"/>
</dbReference>